<dbReference type="GO" id="GO:0005886">
    <property type="term" value="C:plasma membrane"/>
    <property type="evidence" value="ECO:0007669"/>
    <property type="project" value="UniProtKB-SubCell"/>
</dbReference>
<evidence type="ECO:0000256" key="11">
    <source>
        <dbReference type="ARBA" id="ARBA00023049"/>
    </source>
</evidence>
<dbReference type="PANTHER" id="PTHR35864">
    <property type="entry name" value="ZINC METALLOPROTEASE MJ0611-RELATED"/>
    <property type="match status" value="1"/>
</dbReference>
<evidence type="ECO:0000256" key="6">
    <source>
        <dbReference type="ARBA" id="ARBA00022692"/>
    </source>
</evidence>
<dbReference type="CDD" id="cd06158">
    <property type="entry name" value="S2P-M50_like_1"/>
    <property type="match status" value="1"/>
</dbReference>
<keyword evidence="5" id="KW-0645">Protease</keyword>
<keyword evidence="8" id="KW-0378">Hydrolase</keyword>
<name>A0A1G2QNV3_9BACT</name>
<keyword evidence="12 13" id="KW-0472">Membrane</keyword>
<keyword evidence="4" id="KW-1003">Cell membrane</keyword>
<feature type="domain" description="Peptidase M50" evidence="14">
    <location>
        <begin position="121"/>
        <end position="177"/>
    </location>
</feature>
<comment type="cofactor">
    <cofactor evidence="1">
        <name>Zn(2+)</name>
        <dbReference type="ChEBI" id="CHEBI:29105"/>
    </cofactor>
</comment>
<evidence type="ECO:0000256" key="8">
    <source>
        <dbReference type="ARBA" id="ARBA00022801"/>
    </source>
</evidence>
<evidence type="ECO:0000256" key="9">
    <source>
        <dbReference type="ARBA" id="ARBA00022833"/>
    </source>
</evidence>
<organism evidence="15 16">
    <name type="scientific">Candidatus Wildermuthbacteria bacterium GWA2_46_15</name>
    <dbReference type="NCBI Taxonomy" id="1802443"/>
    <lineage>
        <taxon>Bacteria</taxon>
        <taxon>Candidatus Wildermuthiibacteriota</taxon>
    </lineage>
</organism>
<protein>
    <recommendedName>
        <fullName evidence="14">Peptidase M50 domain-containing protein</fullName>
    </recommendedName>
</protein>
<evidence type="ECO:0000256" key="2">
    <source>
        <dbReference type="ARBA" id="ARBA00004651"/>
    </source>
</evidence>
<evidence type="ECO:0000259" key="14">
    <source>
        <dbReference type="Pfam" id="PF02163"/>
    </source>
</evidence>
<dbReference type="AlphaFoldDB" id="A0A1G2QNV3"/>
<dbReference type="GO" id="GO:0008237">
    <property type="term" value="F:metallopeptidase activity"/>
    <property type="evidence" value="ECO:0007669"/>
    <property type="project" value="UniProtKB-KW"/>
</dbReference>
<evidence type="ECO:0000313" key="16">
    <source>
        <dbReference type="Proteomes" id="UP000179245"/>
    </source>
</evidence>
<evidence type="ECO:0000256" key="1">
    <source>
        <dbReference type="ARBA" id="ARBA00001947"/>
    </source>
</evidence>
<keyword evidence="9" id="KW-0862">Zinc</keyword>
<feature type="transmembrane region" description="Helical" evidence="13">
    <location>
        <begin position="173"/>
        <end position="194"/>
    </location>
</feature>
<keyword evidence="10 13" id="KW-1133">Transmembrane helix</keyword>
<reference evidence="15 16" key="1">
    <citation type="journal article" date="2016" name="Nat. Commun.">
        <title>Thousands of microbial genomes shed light on interconnected biogeochemical processes in an aquifer system.</title>
        <authorList>
            <person name="Anantharaman K."/>
            <person name="Brown C.T."/>
            <person name="Hug L.A."/>
            <person name="Sharon I."/>
            <person name="Castelle C.J."/>
            <person name="Probst A.J."/>
            <person name="Thomas B.C."/>
            <person name="Singh A."/>
            <person name="Wilkins M.J."/>
            <person name="Karaoz U."/>
            <person name="Brodie E.L."/>
            <person name="Williams K.H."/>
            <person name="Hubbard S.S."/>
            <person name="Banfield J.F."/>
        </authorList>
    </citation>
    <scope>NUCLEOTIDE SEQUENCE [LARGE SCALE GENOMIC DNA]</scope>
</reference>
<comment type="similarity">
    <text evidence="3">Belongs to the peptidase M50B family.</text>
</comment>
<dbReference type="InterPro" id="IPR044537">
    <property type="entry name" value="Rip2-like"/>
</dbReference>
<evidence type="ECO:0000256" key="7">
    <source>
        <dbReference type="ARBA" id="ARBA00022723"/>
    </source>
</evidence>
<evidence type="ECO:0000256" key="5">
    <source>
        <dbReference type="ARBA" id="ARBA00022670"/>
    </source>
</evidence>
<gene>
    <name evidence="15" type="ORF">A2117_00395</name>
</gene>
<keyword evidence="11" id="KW-0482">Metalloprotease</keyword>
<sequence>MLTIFTLLVLLFSLVLHEVSHGWVALLLGDSTAKDEGRLSLNPLRHLDPLGSVLVPLILYITTLGQGPLFGWAKPVPINPYNFRDQKWGTLKVALAGPLSNFLVAIFFGLIIRFFSFPGQFSQLLGIIVIYNLLWGFFNLVPIPPLDGSQILFSLLPARFWEVKEFLSRWGMFLLLFFIFFGFRFLNILVFAAYRLLIG</sequence>
<dbReference type="GO" id="GO:0006508">
    <property type="term" value="P:proteolysis"/>
    <property type="evidence" value="ECO:0007669"/>
    <property type="project" value="UniProtKB-KW"/>
</dbReference>
<feature type="transmembrane region" description="Helical" evidence="13">
    <location>
        <begin position="121"/>
        <end position="141"/>
    </location>
</feature>
<dbReference type="InterPro" id="IPR052348">
    <property type="entry name" value="Metallopeptidase_M50B"/>
</dbReference>
<keyword evidence="6 13" id="KW-0812">Transmembrane</keyword>
<feature type="transmembrane region" description="Helical" evidence="13">
    <location>
        <begin position="93"/>
        <end position="115"/>
    </location>
</feature>
<keyword evidence="7" id="KW-0479">Metal-binding</keyword>
<evidence type="ECO:0000256" key="12">
    <source>
        <dbReference type="ARBA" id="ARBA00023136"/>
    </source>
</evidence>
<evidence type="ECO:0000256" key="4">
    <source>
        <dbReference type="ARBA" id="ARBA00022475"/>
    </source>
</evidence>
<accession>A0A1G2QNV3</accession>
<dbReference type="EMBL" id="MHTO01000017">
    <property type="protein sequence ID" value="OHA62305.1"/>
    <property type="molecule type" value="Genomic_DNA"/>
</dbReference>
<dbReference type="InterPro" id="IPR008915">
    <property type="entry name" value="Peptidase_M50"/>
</dbReference>
<evidence type="ECO:0000256" key="10">
    <source>
        <dbReference type="ARBA" id="ARBA00022989"/>
    </source>
</evidence>
<dbReference type="GO" id="GO:0046872">
    <property type="term" value="F:metal ion binding"/>
    <property type="evidence" value="ECO:0007669"/>
    <property type="project" value="UniProtKB-KW"/>
</dbReference>
<dbReference type="Pfam" id="PF02163">
    <property type="entry name" value="Peptidase_M50"/>
    <property type="match status" value="1"/>
</dbReference>
<proteinExistence type="inferred from homology"/>
<comment type="caution">
    <text evidence="15">The sequence shown here is derived from an EMBL/GenBank/DDBJ whole genome shotgun (WGS) entry which is preliminary data.</text>
</comment>
<evidence type="ECO:0000256" key="13">
    <source>
        <dbReference type="SAM" id="Phobius"/>
    </source>
</evidence>
<evidence type="ECO:0000313" key="15">
    <source>
        <dbReference type="EMBL" id="OHA62305.1"/>
    </source>
</evidence>
<dbReference type="PANTHER" id="PTHR35864:SF1">
    <property type="entry name" value="ZINC METALLOPROTEASE YWHC-RELATED"/>
    <property type="match status" value="1"/>
</dbReference>
<evidence type="ECO:0000256" key="3">
    <source>
        <dbReference type="ARBA" id="ARBA00007931"/>
    </source>
</evidence>
<dbReference type="Proteomes" id="UP000179245">
    <property type="component" value="Unassembled WGS sequence"/>
</dbReference>
<comment type="subcellular location">
    <subcellularLocation>
        <location evidence="2">Cell membrane</location>
        <topology evidence="2">Multi-pass membrane protein</topology>
    </subcellularLocation>
</comment>
<dbReference type="STRING" id="1802443.A2117_00395"/>